<protein>
    <submittedName>
        <fullName evidence="3">Ldh family oxidoreductase</fullName>
    </submittedName>
</protein>
<dbReference type="SUPFAM" id="SSF89733">
    <property type="entry name" value="L-sulfolactate dehydrogenase-like"/>
    <property type="match status" value="1"/>
</dbReference>
<dbReference type="AlphaFoldDB" id="A0ABD4XKZ0"/>
<dbReference type="InterPro" id="IPR003767">
    <property type="entry name" value="Malate/L-lactate_DH-like"/>
</dbReference>
<organism evidence="3 4">
    <name type="scientific">Weissella paramesenteroides</name>
    <name type="common">Leuconostoc paramesenteroides</name>
    <dbReference type="NCBI Taxonomy" id="1249"/>
    <lineage>
        <taxon>Bacteria</taxon>
        <taxon>Bacillati</taxon>
        <taxon>Bacillota</taxon>
        <taxon>Bacilli</taxon>
        <taxon>Lactobacillales</taxon>
        <taxon>Lactobacillaceae</taxon>
        <taxon>Weissella</taxon>
    </lineage>
</organism>
<evidence type="ECO:0000313" key="3">
    <source>
        <dbReference type="EMBL" id="MDF8371822.1"/>
    </source>
</evidence>
<comment type="similarity">
    <text evidence="1">Belongs to the LDH2/MDH2 oxidoreductase family.</text>
</comment>
<reference evidence="3 4" key="1">
    <citation type="submission" date="2020-03" db="EMBL/GenBank/DDBJ databases">
        <title>Comparative genomics of Weissella paramesenteroides.</title>
        <authorList>
            <person name="Kant R."/>
            <person name="Takala T."/>
            <person name="Saris P."/>
        </authorList>
    </citation>
    <scope>NUCLEOTIDE SEQUENCE [LARGE SCALE GENOMIC DNA]</scope>
    <source>
        <strain evidence="3 4">SJ27-4</strain>
    </source>
</reference>
<dbReference type="InterPro" id="IPR043143">
    <property type="entry name" value="Mal/L-sulf/L-lact_DH-like_NADP"/>
</dbReference>
<evidence type="ECO:0000256" key="2">
    <source>
        <dbReference type="ARBA" id="ARBA00023002"/>
    </source>
</evidence>
<evidence type="ECO:0000256" key="1">
    <source>
        <dbReference type="ARBA" id="ARBA00006056"/>
    </source>
</evidence>
<dbReference type="InterPro" id="IPR043144">
    <property type="entry name" value="Mal/L-sulf/L-lact_DH-like_ah"/>
</dbReference>
<dbReference type="Gene3D" id="3.30.1370.60">
    <property type="entry name" value="Hypothetical oxidoreductase yiak, domain 2"/>
    <property type="match status" value="1"/>
</dbReference>
<dbReference type="RefSeq" id="WP_277362515.1">
    <property type="nucleotide sequence ID" value="NZ_JAANXN010000014.1"/>
</dbReference>
<proteinExistence type="inferred from homology"/>
<keyword evidence="2" id="KW-0560">Oxidoreductase</keyword>
<name>A0ABD4XKZ0_WEIPA</name>
<dbReference type="PANTHER" id="PTHR11091:SF0">
    <property type="entry name" value="MALATE DEHYDROGENASE"/>
    <property type="match status" value="1"/>
</dbReference>
<dbReference type="InterPro" id="IPR036111">
    <property type="entry name" value="Mal/L-sulfo/L-lacto_DH-like_sf"/>
</dbReference>
<dbReference type="PANTHER" id="PTHR11091">
    <property type="entry name" value="OXIDOREDUCTASE-RELATED"/>
    <property type="match status" value="1"/>
</dbReference>
<dbReference type="Pfam" id="PF02615">
    <property type="entry name" value="Ldh_2"/>
    <property type="match status" value="1"/>
</dbReference>
<dbReference type="Proteomes" id="UP001215461">
    <property type="component" value="Unassembled WGS sequence"/>
</dbReference>
<dbReference type="Gene3D" id="1.10.1530.10">
    <property type="match status" value="1"/>
</dbReference>
<accession>A0ABD4XKZ0</accession>
<dbReference type="GO" id="GO:0016491">
    <property type="term" value="F:oxidoreductase activity"/>
    <property type="evidence" value="ECO:0007669"/>
    <property type="project" value="UniProtKB-KW"/>
</dbReference>
<dbReference type="EMBL" id="JAANXN010000014">
    <property type="protein sequence ID" value="MDF8371822.1"/>
    <property type="molecule type" value="Genomic_DNA"/>
</dbReference>
<comment type="caution">
    <text evidence="3">The sequence shown here is derived from an EMBL/GenBank/DDBJ whole genome shotgun (WGS) entry which is preliminary data.</text>
</comment>
<sequence length="363" mass="39771">MTNRYDSQKMNALVNKIYQAYGFSKENSQKIADALIYTDLHGITSHGVQRLALYDRFIQNGKIRIDSHPEIEKETDVSAVIDANFGSGQLNGMYSMEVAIEKAKAHGVCIVTTKRSGHYSIAGYYANLAAEQGLIGMSSCNSRPGMIPTNAKKAFIGTNPIAFAMPAKPHNFIFDAATTVVPQGKIEVYRKQEKDLPALWVAKEGNQPVYDHTDTATLDSLRDPEANVGIAPLGGITEETGGHKGYGLGIMVEVFTSILSLGNTSAEISASDVETGPCQSFIAIDPAIFGDSEKIIDKFSRYLEDLRQLPAVPGKEVYVHGDKEQLAYQDRKKNGIEIDDKTIMEIKAIADRLHVDTQPYFVS</sequence>
<gene>
    <name evidence="3" type="ORF">G9403_09275</name>
</gene>
<evidence type="ECO:0000313" key="4">
    <source>
        <dbReference type="Proteomes" id="UP001215461"/>
    </source>
</evidence>